<evidence type="ECO:0000313" key="16">
    <source>
        <dbReference type="Proteomes" id="UP001385951"/>
    </source>
</evidence>
<evidence type="ECO:0000256" key="2">
    <source>
        <dbReference type="ARBA" id="ARBA00004167"/>
    </source>
</evidence>
<dbReference type="InterPro" id="IPR001128">
    <property type="entry name" value="Cyt_P450"/>
</dbReference>
<comment type="similarity">
    <text evidence="4 14">Belongs to the cytochrome P450 family.</text>
</comment>
<dbReference type="GO" id="GO:0020037">
    <property type="term" value="F:heme binding"/>
    <property type="evidence" value="ECO:0007669"/>
    <property type="project" value="InterPro"/>
</dbReference>
<keyword evidence="10 13" id="KW-0408">Iron</keyword>
<keyword evidence="11 14" id="KW-0503">Monooxygenase</keyword>
<dbReference type="InterPro" id="IPR036396">
    <property type="entry name" value="Cyt_P450_sf"/>
</dbReference>
<evidence type="ECO:0000256" key="11">
    <source>
        <dbReference type="ARBA" id="ARBA00023033"/>
    </source>
</evidence>
<evidence type="ECO:0000256" key="9">
    <source>
        <dbReference type="ARBA" id="ARBA00023002"/>
    </source>
</evidence>
<name>A0AAW0FHB3_9APHY</name>
<dbReference type="InterPro" id="IPR017972">
    <property type="entry name" value="Cyt_P450_CS"/>
</dbReference>
<dbReference type="GO" id="GO:0016705">
    <property type="term" value="F:oxidoreductase activity, acting on paired donors, with incorporation or reduction of molecular oxygen"/>
    <property type="evidence" value="ECO:0007669"/>
    <property type="project" value="InterPro"/>
</dbReference>
<evidence type="ECO:0000256" key="8">
    <source>
        <dbReference type="ARBA" id="ARBA00022989"/>
    </source>
</evidence>
<comment type="subcellular location">
    <subcellularLocation>
        <location evidence="2">Membrane</location>
        <topology evidence="2">Single-pass membrane protein</topology>
    </subcellularLocation>
</comment>
<evidence type="ECO:0008006" key="17">
    <source>
        <dbReference type="Google" id="ProtNLM"/>
    </source>
</evidence>
<evidence type="ECO:0000256" key="12">
    <source>
        <dbReference type="ARBA" id="ARBA00023136"/>
    </source>
</evidence>
<dbReference type="GO" id="GO:0005506">
    <property type="term" value="F:iron ion binding"/>
    <property type="evidence" value="ECO:0007669"/>
    <property type="project" value="InterPro"/>
</dbReference>
<dbReference type="InterPro" id="IPR002401">
    <property type="entry name" value="Cyt_P450_E_grp-I"/>
</dbReference>
<keyword evidence="5 13" id="KW-0349">Heme</keyword>
<dbReference type="GO" id="GO:0004497">
    <property type="term" value="F:monooxygenase activity"/>
    <property type="evidence" value="ECO:0007669"/>
    <property type="project" value="UniProtKB-KW"/>
</dbReference>
<evidence type="ECO:0000256" key="6">
    <source>
        <dbReference type="ARBA" id="ARBA00022692"/>
    </source>
</evidence>
<dbReference type="PANTHER" id="PTHR46300:SF7">
    <property type="entry name" value="P450, PUTATIVE (EUROFUNG)-RELATED"/>
    <property type="match status" value="1"/>
</dbReference>
<dbReference type="CDD" id="cd11065">
    <property type="entry name" value="CYP64-like"/>
    <property type="match status" value="1"/>
</dbReference>
<evidence type="ECO:0000256" key="7">
    <source>
        <dbReference type="ARBA" id="ARBA00022723"/>
    </source>
</evidence>
<dbReference type="PROSITE" id="PS00086">
    <property type="entry name" value="CYTOCHROME_P450"/>
    <property type="match status" value="1"/>
</dbReference>
<dbReference type="GO" id="GO:0016020">
    <property type="term" value="C:membrane"/>
    <property type="evidence" value="ECO:0007669"/>
    <property type="project" value="UniProtKB-SubCell"/>
</dbReference>
<protein>
    <recommendedName>
        <fullName evidence="17">Cytochrome P450</fullName>
    </recommendedName>
</protein>
<comment type="caution">
    <text evidence="15">The sequence shown here is derived from an EMBL/GenBank/DDBJ whole genome shotgun (WGS) entry which is preliminary data.</text>
</comment>
<evidence type="ECO:0000256" key="14">
    <source>
        <dbReference type="RuleBase" id="RU000461"/>
    </source>
</evidence>
<evidence type="ECO:0000256" key="13">
    <source>
        <dbReference type="PIRSR" id="PIRSR602401-1"/>
    </source>
</evidence>
<proteinExistence type="inferred from homology"/>
<keyword evidence="16" id="KW-1185">Reference proteome</keyword>
<dbReference type="SUPFAM" id="SSF48264">
    <property type="entry name" value="Cytochrome P450"/>
    <property type="match status" value="1"/>
</dbReference>
<gene>
    <name evidence="15" type="ORF">QCA50_018530</name>
</gene>
<dbReference type="Proteomes" id="UP001385951">
    <property type="component" value="Unassembled WGS sequence"/>
</dbReference>
<evidence type="ECO:0000313" key="15">
    <source>
        <dbReference type="EMBL" id="KAK7678470.1"/>
    </source>
</evidence>
<keyword evidence="7 13" id="KW-0479">Metal-binding</keyword>
<evidence type="ECO:0000256" key="3">
    <source>
        <dbReference type="ARBA" id="ARBA00005179"/>
    </source>
</evidence>
<dbReference type="InterPro" id="IPR050364">
    <property type="entry name" value="Cytochrome_P450_fung"/>
</dbReference>
<dbReference type="Pfam" id="PF00067">
    <property type="entry name" value="p450"/>
    <property type="match status" value="1"/>
</dbReference>
<reference evidence="15 16" key="1">
    <citation type="submission" date="2022-09" db="EMBL/GenBank/DDBJ databases">
        <authorList>
            <person name="Palmer J.M."/>
        </authorList>
    </citation>
    <scope>NUCLEOTIDE SEQUENCE [LARGE SCALE GENOMIC DNA]</scope>
    <source>
        <strain evidence="15 16">DSM 7382</strain>
    </source>
</reference>
<evidence type="ECO:0000256" key="1">
    <source>
        <dbReference type="ARBA" id="ARBA00001971"/>
    </source>
</evidence>
<evidence type="ECO:0000256" key="5">
    <source>
        <dbReference type="ARBA" id="ARBA00022617"/>
    </source>
</evidence>
<dbReference type="AlphaFoldDB" id="A0AAW0FHB3"/>
<evidence type="ECO:0000256" key="4">
    <source>
        <dbReference type="ARBA" id="ARBA00010617"/>
    </source>
</evidence>
<keyword evidence="6" id="KW-0812">Transmembrane</keyword>
<dbReference type="Gene3D" id="1.10.630.10">
    <property type="entry name" value="Cytochrome P450"/>
    <property type="match status" value="1"/>
</dbReference>
<comment type="pathway">
    <text evidence="3">Secondary metabolite biosynthesis.</text>
</comment>
<dbReference type="PRINTS" id="PR00463">
    <property type="entry name" value="EP450I"/>
</dbReference>
<sequence>MEPFTFCVIIFACYVLLKLLKDRFRPSLPLPPGPKGYPIIGTFLHLPTTVPWRRFQEWSNIYGDVMYLKLPGDSTIILGSAQAAFDLLDKRSDIYSDRPTSVMQKMMFWDWAISLMPYTQTWREHRREFHQYFYQRKVPTYRPVQLAQCRAGLQRLLISPTENVGQNLRQIFTANILKIMYNLDITDLRDEYVVAAQKALEGVSLGSVPGKFWVEFLPILRHIPSWVPGNYAGKMAEHYKPVVEFMRSKPFDGIKQDMINGNVPPSIASSLIERTYQKSGEDYSTLIDDTLARNVAGMAYAASSDTTTSAAQSCLIAMTLYPDVQRKAQEELDRVVGPNRLPDFDDYDNLLYMRAIVLEAMRWMVVLPLCLPHRVIRDDEYKGYLIPKGTMVTPNVWAMLHDPKDYPEPEVFKPERFIKDGKINPAVRDPFTLAFGFGRRICPGRYFSNDTLFMTMASILHTFNIHPILGEDGKKFDPETELITGLISAPTHVPCTVTPRSKKAEELIRQLPSLVGEVS</sequence>
<organism evidence="15 16">
    <name type="scientific">Cerrena zonata</name>
    <dbReference type="NCBI Taxonomy" id="2478898"/>
    <lineage>
        <taxon>Eukaryota</taxon>
        <taxon>Fungi</taxon>
        <taxon>Dikarya</taxon>
        <taxon>Basidiomycota</taxon>
        <taxon>Agaricomycotina</taxon>
        <taxon>Agaricomycetes</taxon>
        <taxon>Polyporales</taxon>
        <taxon>Cerrenaceae</taxon>
        <taxon>Cerrena</taxon>
    </lineage>
</organism>
<dbReference type="EMBL" id="JASBNA010000071">
    <property type="protein sequence ID" value="KAK7678470.1"/>
    <property type="molecule type" value="Genomic_DNA"/>
</dbReference>
<feature type="binding site" description="axial binding residue" evidence="13">
    <location>
        <position position="442"/>
    </location>
    <ligand>
        <name>heme</name>
        <dbReference type="ChEBI" id="CHEBI:30413"/>
    </ligand>
    <ligandPart>
        <name>Fe</name>
        <dbReference type="ChEBI" id="CHEBI:18248"/>
    </ligandPart>
</feature>
<keyword evidence="8" id="KW-1133">Transmembrane helix</keyword>
<accession>A0AAW0FHB3</accession>
<keyword evidence="12" id="KW-0472">Membrane</keyword>
<dbReference type="PANTHER" id="PTHR46300">
    <property type="entry name" value="P450, PUTATIVE (EUROFUNG)-RELATED-RELATED"/>
    <property type="match status" value="1"/>
</dbReference>
<evidence type="ECO:0000256" key="10">
    <source>
        <dbReference type="ARBA" id="ARBA00023004"/>
    </source>
</evidence>
<keyword evidence="9 14" id="KW-0560">Oxidoreductase</keyword>
<comment type="cofactor">
    <cofactor evidence="1 13">
        <name>heme</name>
        <dbReference type="ChEBI" id="CHEBI:30413"/>
    </cofactor>
</comment>